<feature type="domain" description="Glycosyltransferase subfamily 4-like N-terminal" evidence="2">
    <location>
        <begin position="12"/>
        <end position="162"/>
    </location>
</feature>
<proteinExistence type="predicted"/>
<organism evidence="3 4">
    <name type="scientific">Methanosarcina mazei</name>
    <name type="common">Methanosarcina frisia</name>
    <dbReference type="NCBI Taxonomy" id="2209"/>
    <lineage>
        <taxon>Archaea</taxon>
        <taxon>Methanobacteriati</taxon>
        <taxon>Methanobacteriota</taxon>
        <taxon>Stenosarchaea group</taxon>
        <taxon>Methanomicrobia</taxon>
        <taxon>Methanosarcinales</taxon>
        <taxon>Methanosarcinaceae</taxon>
        <taxon>Methanosarcina</taxon>
    </lineage>
</organism>
<dbReference type="PANTHER" id="PTHR45947">
    <property type="entry name" value="SULFOQUINOVOSYL TRANSFERASE SQD2"/>
    <property type="match status" value="1"/>
</dbReference>
<name>A0A6C0VN36_METMZ</name>
<sequence>MRICVLLLVNRGGMVHYTSQLCNHLSKLKSGVEVYLIAPEGINEEIFDDNVNLKKIPSIGRHGYRIDLILKYVSEIKPDFIHITVIHPFIIPILPFLKKISPLAVTIHDVVLHSDQNNFIIYLTTYVFSKLADLNFVHGEKLKLELLKKGIQDSKIVSIPHGNYSFFKRIQNGEVYEQKNTILFFGRILEYKGIGFLIQAEPAISLKVPDLKIVIAGDGNFAPYEKMIFNKDKFEIINEYIPDKLVSELFQSASVVVLPYIEASQSGVVPIAYAFQKPVVVTDVGSLSECVIDGVTGLIIPPNNHELLADAIVKILTDDELKNNMGKAGYTFMESNMSWENVAHKTLVEYNKCAVGFHVSDFSHSKDVSLRKERSL</sequence>
<dbReference type="SUPFAM" id="SSF53756">
    <property type="entry name" value="UDP-Glycosyltransferase/glycogen phosphorylase"/>
    <property type="match status" value="1"/>
</dbReference>
<evidence type="ECO:0000313" key="4">
    <source>
        <dbReference type="Proteomes" id="UP000467371"/>
    </source>
</evidence>
<dbReference type="InterPro" id="IPR001296">
    <property type="entry name" value="Glyco_trans_1"/>
</dbReference>
<evidence type="ECO:0000313" key="3">
    <source>
        <dbReference type="EMBL" id="QIB92899.1"/>
    </source>
</evidence>
<dbReference type="EMBL" id="CP042908">
    <property type="protein sequence ID" value="QIB92899.1"/>
    <property type="molecule type" value="Genomic_DNA"/>
</dbReference>
<dbReference type="CDD" id="cd03801">
    <property type="entry name" value="GT4_PimA-like"/>
    <property type="match status" value="1"/>
</dbReference>
<dbReference type="PANTHER" id="PTHR45947:SF3">
    <property type="entry name" value="SULFOQUINOVOSYL TRANSFERASE SQD2"/>
    <property type="match status" value="1"/>
</dbReference>
<accession>A0A6C0VN36</accession>
<dbReference type="GO" id="GO:0016757">
    <property type="term" value="F:glycosyltransferase activity"/>
    <property type="evidence" value="ECO:0007669"/>
    <property type="project" value="InterPro"/>
</dbReference>
<reference evidence="3 4" key="1">
    <citation type="journal article" date="2020" name="Environ. Microbiol. Rep.">
        <title>Redox cycling of Fe(II) and Fe(III) in magnetite accelerates aceticlastic methanogenesis by Methanosarcina mazei.</title>
        <authorList>
            <person name="Wang H."/>
            <person name="Byrne J.M."/>
            <person name="Liu P."/>
            <person name="Liu J."/>
            <person name="Dong X."/>
            <person name="Lu Y."/>
        </authorList>
    </citation>
    <scope>NUCLEOTIDE SEQUENCE [LARGE SCALE GENOMIC DNA]</scope>
    <source>
        <strain evidence="4">zm-15</strain>
    </source>
</reference>
<dbReference type="InterPro" id="IPR050194">
    <property type="entry name" value="Glycosyltransferase_grp1"/>
</dbReference>
<dbReference type="InterPro" id="IPR028098">
    <property type="entry name" value="Glyco_trans_4-like_N"/>
</dbReference>
<evidence type="ECO:0000259" key="1">
    <source>
        <dbReference type="Pfam" id="PF00534"/>
    </source>
</evidence>
<gene>
    <name evidence="3" type="ORF">FQU78_13645</name>
</gene>
<dbReference type="Pfam" id="PF00534">
    <property type="entry name" value="Glycos_transf_1"/>
    <property type="match status" value="1"/>
</dbReference>
<dbReference type="AlphaFoldDB" id="A0A6C0VN36"/>
<dbReference type="Proteomes" id="UP000467371">
    <property type="component" value="Chromosome"/>
</dbReference>
<evidence type="ECO:0000259" key="2">
    <source>
        <dbReference type="Pfam" id="PF13439"/>
    </source>
</evidence>
<feature type="domain" description="Glycosyl transferase family 1" evidence="1">
    <location>
        <begin position="171"/>
        <end position="330"/>
    </location>
</feature>
<keyword evidence="3" id="KW-0808">Transferase</keyword>
<protein>
    <submittedName>
        <fullName evidence="3">Glycosyltransferase family 4 protein</fullName>
    </submittedName>
</protein>
<dbReference type="Pfam" id="PF13439">
    <property type="entry name" value="Glyco_transf_4"/>
    <property type="match status" value="1"/>
</dbReference>
<dbReference type="Gene3D" id="3.40.50.2000">
    <property type="entry name" value="Glycogen Phosphorylase B"/>
    <property type="match status" value="2"/>
</dbReference>